<reference evidence="2" key="1">
    <citation type="submission" date="2021-01" db="EMBL/GenBank/DDBJ databases">
        <authorList>
            <person name="Corre E."/>
            <person name="Pelletier E."/>
            <person name="Niang G."/>
            <person name="Scheremetjew M."/>
            <person name="Finn R."/>
            <person name="Kale V."/>
            <person name="Holt S."/>
            <person name="Cochrane G."/>
            <person name="Meng A."/>
            <person name="Brown T."/>
            <person name="Cohen L."/>
        </authorList>
    </citation>
    <scope>NUCLEOTIDE SEQUENCE</scope>
    <source>
        <strain evidence="2">RCC1130</strain>
    </source>
</reference>
<dbReference type="AlphaFoldDB" id="A0A7S0IU27"/>
<protein>
    <recommendedName>
        <fullName evidence="1">Endonuclease/exonuclease/phosphatase domain-containing protein</fullName>
    </recommendedName>
</protein>
<dbReference type="PANTHER" id="PTHR12121">
    <property type="entry name" value="CARBON CATABOLITE REPRESSOR PROTEIN 4"/>
    <property type="match status" value="1"/>
</dbReference>
<proteinExistence type="predicted"/>
<dbReference type="PANTHER" id="PTHR12121:SF101">
    <property type="entry name" value="ENDONUCLEASE_EXONUCLEASE_PHOSPHATASE DOMAIN-CONTAINING PROTEIN"/>
    <property type="match status" value="1"/>
</dbReference>
<dbReference type="InterPro" id="IPR005135">
    <property type="entry name" value="Endo/exonuclease/phosphatase"/>
</dbReference>
<feature type="domain" description="Endonuclease/exonuclease/phosphatase" evidence="1">
    <location>
        <begin position="19"/>
        <end position="351"/>
    </location>
</feature>
<dbReference type="SUPFAM" id="SSF56219">
    <property type="entry name" value="DNase I-like"/>
    <property type="match status" value="1"/>
</dbReference>
<dbReference type="InterPro" id="IPR036691">
    <property type="entry name" value="Endo/exonu/phosph_ase_sf"/>
</dbReference>
<evidence type="ECO:0000313" key="2">
    <source>
        <dbReference type="EMBL" id="CAD8531379.1"/>
    </source>
</evidence>
<evidence type="ECO:0000259" key="1">
    <source>
        <dbReference type="Pfam" id="PF03372"/>
    </source>
</evidence>
<dbReference type="EMBL" id="HBER01013303">
    <property type="protein sequence ID" value="CAD8531379.1"/>
    <property type="molecule type" value="Transcribed_RNA"/>
</dbReference>
<dbReference type="Pfam" id="PF03372">
    <property type="entry name" value="Exo_endo_phos"/>
    <property type="match status" value="1"/>
</dbReference>
<dbReference type="Gene3D" id="3.60.10.10">
    <property type="entry name" value="Endonuclease/exonuclease/phosphatase"/>
    <property type="match status" value="1"/>
</dbReference>
<dbReference type="InterPro" id="IPR050410">
    <property type="entry name" value="CCR4/nocturin_mRNA_transcr"/>
</dbReference>
<dbReference type="GO" id="GO:0000175">
    <property type="term" value="F:3'-5'-RNA exonuclease activity"/>
    <property type="evidence" value="ECO:0007669"/>
    <property type="project" value="TreeGrafter"/>
</dbReference>
<organism evidence="2">
    <name type="scientific">Calcidiscus leptoporus</name>
    <dbReference type="NCBI Taxonomy" id="127549"/>
    <lineage>
        <taxon>Eukaryota</taxon>
        <taxon>Haptista</taxon>
        <taxon>Haptophyta</taxon>
        <taxon>Prymnesiophyceae</taxon>
        <taxon>Coccolithales</taxon>
        <taxon>Calcidiscaceae</taxon>
        <taxon>Calcidiscus</taxon>
    </lineage>
</organism>
<sequence length="366" mass="40551">MATEALPLAASAPTAMRVVTYNVLSSSLAGADHFVACSSDDLDASMRLRRVKSQLDEQLAAGAVICLQEVSSKWAGELTPYFEQHGYTVVTGLYGNRFNGYMGCALAWPRSKYQSERVDIVRGSDTKPWPKLPSKTATGGWPRWRALKDLCTRMVLRREPPAQRVDPWAEAARRQNILLSAQLRCKASGQSFCVSTYHMPCLFGSTEKVQVMVIHCALVANYAARFAEGLPHLLCGDFNFVPSSPPYQVATQGALPDGDVHVPPTREHDKWEANVAAPLRSAYPLALGTEPSFTNFAKTKWDAEGSAFMETLDYIFVSGEWDVRQVKPLPNKADLPDELKSYPSRTEPSDHLMLWAELELRPTPSK</sequence>
<accession>A0A7S0IU27</accession>
<gene>
    <name evidence="2" type="ORF">CLEP1334_LOCUS6631</name>
</gene>
<name>A0A7S0IU27_9EUKA</name>